<keyword evidence="8 16" id="KW-1133">Transmembrane helix</keyword>
<feature type="transmembrane region" description="Helical" evidence="16">
    <location>
        <begin position="72"/>
        <end position="94"/>
    </location>
</feature>
<feature type="transmembrane region" description="Helical" evidence="16">
    <location>
        <begin position="106"/>
        <end position="128"/>
    </location>
</feature>
<evidence type="ECO:0000256" key="4">
    <source>
        <dbReference type="ARBA" id="ARBA00022538"/>
    </source>
</evidence>
<dbReference type="GO" id="GO:0006884">
    <property type="term" value="P:cell volume homeostasis"/>
    <property type="evidence" value="ECO:0007669"/>
    <property type="project" value="TreeGrafter"/>
</dbReference>
<comment type="similarity">
    <text evidence="2">Belongs to the SLC12A transporter family.</text>
</comment>
<keyword evidence="9" id="KW-0406">Ion transport</keyword>
<evidence type="ECO:0000259" key="17">
    <source>
        <dbReference type="Pfam" id="PF00324"/>
    </source>
</evidence>
<dbReference type="AlphaFoldDB" id="A0A8B8XCM0"/>
<keyword evidence="3" id="KW-0813">Transport</keyword>
<evidence type="ECO:0000256" key="15">
    <source>
        <dbReference type="SAM" id="MobiDB-lite"/>
    </source>
</evidence>
<feature type="transmembrane region" description="Helical" evidence="16">
    <location>
        <begin position="233"/>
        <end position="254"/>
    </location>
</feature>
<feature type="transmembrane region" description="Helical" evidence="16">
    <location>
        <begin position="383"/>
        <end position="403"/>
    </location>
</feature>
<dbReference type="FunFam" id="1.20.1740.10:FF:000030">
    <property type="entry name" value="solute carrier family 12 member 8"/>
    <property type="match status" value="1"/>
</dbReference>
<keyword evidence="7" id="KW-0630">Potassium</keyword>
<evidence type="ECO:0000313" key="19">
    <source>
        <dbReference type="RefSeq" id="XP_036707433.1"/>
    </source>
</evidence>
<evidence type="ECO:0000256" key="12">
    <source>
        <dbReference type="ARBA" id="ARBA00057496"/>
    </source>
</evidence>
<feature type="transmembrane region" description="Helical" evidence="16">
    <location>
        <begin position="593"/>
        <end position="616"/>
    </location>
</feature>
<evidence type="ECO:0000256" key="11">
    <source>
        <dbReference type="ARBA" id="ARBA00023214"/>
    </source>
</evidence>
<evidence type="ECO:0000256" key="5">
    <source>
        <dbReference type="ARBA" id="ARBA00022692"/>
    </source>
</evidence>
<dbReference type="GO" id="GO:1990573">
    <property type="term" value="P:potassium ion import across plasma membrane"/>
    <property type="evidence" value="ECO:0007669"/>
    <property type="project" value="TreeGrafter"/>
</dbReference>
<gene>
    <name evidence="19" type="primary">SLC12A8</name>
</gene>
<evidence type="ECO:0000256" key="8">
    <source>
        <dbReference type="ARBA" id="ARBA00022989"/>
    </source>
</evidence>
<dbReference type="InterPro" id="IPR004842">
    <property type="entry name" value="SLC12A_fam"/>
</dbReference>
<keyword evidence="4" id="KW-0633">Potassium transport</keyword>
<feature type="transmembrane region" description="Helical" evidence="16">
    <location>
        <begin position="360"/>
        <end position="377"/>
    </location>
</feature>
<dbReference type="PANTHER" id="PTHR11827">
    <property type="entry name" value="SOLUTE CARRIER FAMILY 12, CATION COTRANSPORTERS"/>
    <property type="match status" value="1"/>
</dbReference>
<keyword evidence="10 16" id="KW-0472">Membrane</keyword>
<evidence type="ECO:0000256" key="10">
    <source>
        <dbReference type="ARBA" id="ARBA00023136"/>
    </source>
</evidence>
<feature type="domain" description="Amino acid permease/ SLC12A" evidence="17">
    <location>
        <begin position="45"/>
        <end position="398"/>
    </location>
</feature>
<dbReference type="CTD" id="84561"/>
<evidence type="ECO:0000256" key="13">
    <source>
        <dbReference type="ARBA" id="ARBA00073711"/>
    </source>
</evidence>
<keyword evidence="11" id="KW-0868">Chloride</keyword>
<dbReference type="PANTHER" id="PTHR11827:SF6">
    <property type="entry name" value="SOLUTE CARRIER FAMILY 12 MEMBER 8"/>
    <property type="match status" value="1"/>
</dbReference>
<dbReference type="RefSeq" id="XP_036707433.1">
    <property type="nucleotide sequence ID" value="XM_036851538.1"/>
</dbReference>
<evidence type="ECO:0000313" key="18">
    <source>
        <dbReference type="Proteomes" id="UP000694857"/>
    </source>
</evidence>
<keyword evidence="5 16" id="KW-0812">Transmembrane</keyword>
<evidence type="ECO:0000256" key="16">
    <source>
        <dbReference type="SAM" id="Phobius"/>
    </source>
</evidence>
<evidence type="ECO:0000256" key="9">
    <source>
        <dbReference type="ARBA" id="ARBA00023065"/>
    </source>
</evidence>
<feature type="transmembrane region" description="Helical" evidence="16">
    <location>
        <begin position="182"/>
        <end position="202"/>
    </location>
</feature>
<keyword evidence="6" id="KW-0769">Symport</keyword>
<accession>A0A8B8XCM0</accession>
<dbReference type="OrthoDB" id="9679608at2759"/>
<evidence type="ECO:0000256" key="14">
    <source>
        <dbReference type="ARBA" id="ARBA00076073"/>
    </source>
</evidence>
<comment type="subcellular location">
    <subcellularLocation>
        <location evidence="1">Membrane</location>
        <topology evidence="1">Multi-pass membrane protein</topology>
    </subcellularLocation>
</comment>
<feature type="transmembrane region" description="Helical" evidence="16">
    <location>
        <begin position="37"/>
        <end position="60"/>
    </location>
</feature>
<feature type="transmembrane region" description="Helical" evidence="16">
    <location>
        <begin position="266"/>
        <end position="289"/>
    </location>
</feature>
<dbReference type="GO" id="GO:0015379">
    <property type="term" value="F:potassium:chloride symporter activity"/>
    <property type="evidence" value="ECO:0007669"/>
    <property type="project" value="TreeGrafter"/>
</dbReference>
<dbReference type="KEGG" id="bmus:118894869"/>
<evidence type="ECO:0000256" key="2">
    <source>
        <dbReference type="ARBA" id="ARBA00010593"/>
    </source>
</evidence>
<feature type="transmembrane region" description="Helical" evidence="16">
    <location>
        <begin position="309"/>
        <end position="331"/>
    </location>
</feature>
<evidence type="ECO:0000256" key="1">
    <source>
        <dbReference type="ARBA" id="ARBA00004141"/>
    </source>
</evidence>
<sequence>MAQMSQVQELFHEAAQQEALAQPQPWWKIQLFIWEPVLFGTWDGVFTSCMVNIFGVVLFLRTGWLVGNTGVLMGVFLVSFVALVALVTVLSGIGVGEHCDVGTGGVYSMIAAVLGGQTGGAIGLLYVFGQCVAGAMYITGFAESISDLLSLRSLWAVRGVSVVVLLALLGINLAGVKWIIRLQLLLLLLLAVSTLDFVVGSFTHLDPEHGFIGYSPELLRNNTPPDYSPGESFFTVFGVFFPAATGVMAGFNMGGDLREPAASIPLGSLAAVGISWFLYIVFVLLLGAICTRGALRYDFLIAEKVSLVGFLFLLGLYISSLASCMGGLYGAPRILQCIAQEKVIPALACLGQGKGPSKTPVAAICLTSLVTMTFVLVGQVNVLAPIVTINFMLTYIAVDYSYFSLSMGACSLPQVPESVPGEGLGAPHCSEHLLLEKAPSCGSEGVAWNLSEGTLLEFTKDMDQLLQLTRKLESSQPGGGESHGIPENEKGKTKKATKQTLQESFLLDRRSPASFPPEGSDGWPTASWEGQGPHGNMASSRSEGARPGGACGGQLIPEPSNQPRPSREDFFLKSRLQEQDIQRRPTSFYTSICNPWVSLLGAVGSLLIMFVIQWVYTLVNMGVAAIVYFYIGWTSSGLHLGLASNFSLFRWMRSLLIPSYRNLRSPQEQIILAPSLARVDMEMTQLTQENADFATRDRYHHSSLVSREQLMMPRY</sequence>
<dbReference type="InterPro" id="IPR004841">
    <property type="entry name" value="AA-permease/SLC12A_dom"/>
</dbReference>
<reference evidence="19" key="1">
    <citation type="submission" date="2025-08" db="UniProtKB">
        <authorList>
            <consortium name="RefSeq"/>
        </authorList>
    </citation>
    <scope>IDENTIFICATION</scope>
    <source>
        <tissue evidence="19">Epidermis and Blubber</tissue>
    </source>
</reference>
<evidence type="ECO:0000256" key="6">
    <source>
        <dbReference type="ARBA" id="ARBA00022847"/>
    </source>
</evidence>
<dbReference type="GO" id="GO:0055075">
    <property type="term" value="P:potassium ion homeostasis"/>
    <property type="evidence" value="ECO:0007669"/>
    <property type="project" value="TreeGrafter"/>
</dbReference>
<evidence type="ECO:0000256" key="7">
    <source>
        <dbReference type="ARBA" id="ARBA00022958"/>
    </source>
</evidence>
<comment type="function">
    <text evidence="12">Cation/chloride cotransporter that may play a role in the control of keratinocyte proliferation.</text>
</comment>
<dbReference type="GeneID" id="118894869"/>
<dbReference type="GO" id="GO:0016020">
    <property type="term" value="C:membrane"/>
    <property type="evidence" value="ECO:0007669"/>
    <property type="project" value="UniProtKB-SubCell"/>
</dbReference>
<proteinExistence type="inferred from homology"/>
<dbReference type="GO" id="GO:0055064">
    <property type="term" value="P:chloride ion homeostasis"/>
    <property type="evidence" value="ECO:0007669"/>
    <property type="project" value="TreeGrafter"/>
</dbReference>
<dbReference type="Proteomes" id="UP000694857">
    <property type="component" value="Chromosome 4"/>
</dbReference>
<dbReference type="Gene3D" id="1.20.1740.10">
    <property type="entry name" value="Amino acid/polyamine transporter I"/>
    <property type="match status" value="1"/>
</dbReference>
<dbReference type="Pfam" id="PF00324">
    <property type="entry name" value="AA_permease"/>
    <property type="match status" value="1"/>
</dbReference>
<organism evidence="18 19">
    <name type="scientific">Balaenoptera musculus</name>
    <name type="common">Blue whale</name>
    <dbReference type="NCBI Taxonomy" id="9771"/>
    <lineage>
        <taxon>Eukaryota</taxon>
        <taxon>Metazoa</taxon>
        <taxon>Chordata</taxon>
        <taxon>Craniata</taxon>
        <taxon>Vertebrata</taxon>
        <taxon>Euteleostomi</taxon>
        <taxon>Mammalia</taxon>
        <taxon>Eutheria</taxon>
        <taxon>Laurasiatheria</taxon>
        <taxon>Artiodactyla</taxon>
        <taxon>Whippomorpha</taxon>
        <taxon>Cetacea</taxon>
        <taxon>Mysticeti</taxon>
        <taxon>Balaenopteridae</taxon>
        <taxon>Balaenoptera</taxon>
    </lineage>
</organism>
<name>A0A8B8XCM0_BALMU</name>
<evidence type="ECO:0000256" key="3">
    <source>
        <dbReference type="ARBA" id="ARBA00022448"/>
    </source>
</evidence>
<feature type="transmembrane region" description="Helical" evidence="16">
    <location>
        <begin position="622"/>
        <end position="643"/>
    </location>
</feature>
<protein>
    <recommendedName>
        <fullName evidence="13">Solute carrier family 12 member 8</fullName>
    </recommendedName>
    <alternativeName>
        <fullName evidence="14">Cation-chloride cotransporter 9</fullName>
    </alternativeName>
</protein>
<feature type="region of interest" description="Disordered" evidence="15">
    <location>
        <begin position="472"/>
        <end position="567"/>
    </location>
</feature>
<keyword evidence="18" id="KW-1185">Reference proteome</keyword>
<feature type="transmembrane region" description="Helical" evidence="16">
    <location>
        <begin position="155"/>
        <end position="175"/>
    </location>
</feature>